<accession>A0AAD4JR59</accession>
<evidence type="ECO:0000313" key="2">
    <source>
        <dbReference type="Proteomes" id="UP001190926"/>
    </source>
</evidence>
<gene>
    <name evidence="1" type="ORF">C2S53_001237</name>
</gene>
<name>A0AAD4JR59_PERFH</name>
<dbReference type="AlphaFoldDB" id="A0AAD4JR59"/>
<evidence type="ECO:0000313" key="1">
    <source>
        <dbReference type="EMBL" id="KAH6838146.1"/>
    </source>
</evidence>
<sequence length="93" mass="10926">MALMTEMEENLLIALPGIYYFEANNYAITTNKYAIQNAAKESEKHVHFRLHGMPRFTILREIFEQFGMQTVDWDWICLDLDGADKKWMPNPTP</sequence>
<protein>
    <submittedName>
        <fullName evidence="1">Uncharacterized protein</fullName>
    </submittedName>
</protein>
<keyword evidence="2" id="KW-1185">Reference proteome</keyword>
<organism evidence="1 2">
    <name type="scientific">Perilla frutescens var. hirtella</name>
    <name type="common">Perilla citriodora</name>
    <name type="synonym">Perilla setoyensis</name>
    <dbReference type="NCBI Taxonomy" id="608512"/>
    <lineage>
        <taxon>Eukaryota</taxon>
        <taxon>Viridiplantae</taxon>
        <taxon>Streptophyta</taxon>
        <taxon>Embryophyta</taxon>
        <taxon>Tracheophyta</taxon>
        <taxon>Spermatophyta</taxon>
        <taxon>Magnoliopsida</taxon>
        <taxon>eudicotyledons</taxon>
        <taxon>Gunneridae</taxon>
        <taxon>Pentapetalae</taxon>
        <taxon>asterids</taxon>
        <taxon>lamiids</taxon>
        <taxon>Lamiales</taxon>
        <taxon>Lamiaceae</taxon>
        <taxon>Nepetoideae</taxon>
        <taxon>Elsholtzieae</taxon>
        <taxon>Perilla</taxon>
    </lineage>
</organism>
<proteinExistence type="predicted"/>
<reference evidence="1 2" key="1">
    <citation type="journal article" date="2021" name="Nat. Commun.">
        <title>Incipient diploidization of the medicinal plant Perilla within 10,000 years.</title>
        <authorList>
            <person name="Zhang Y."/>
            <person name="Shen Q."/>
            <person name="Leng L."/>
            <person name="Zhang D."/>
            <person name="Chen S."/>
            <person name="Shi Y."/>
            <person name="Ning Z."/>
            <person name="Chen S."/>
        </authorList>
    </citation>
    <scope>NUCLEOTIDE SEQUENCE [LARGE SCALE GENOMIC DNA]</scope>
    <source>
        <strain evidence="2">cv. PC099</strain>
    </source>
</reference>
<comment type="caution">
    <text evidence="1">The sequence shown here is derived from an EMBL/GenBank/DDBJ whole genome shotgun (WGS) entry which is preliminary data.</text>
</comment>
<dbReference type="Proteomes" id="UP001190926">
    <property type="component" value="Unassembled WGS sequence"/>
</dbReference>
<dbReference type="EMBL" id="SDAM02000001">
    <property type="protein sequence ID" value="KAH6838146.1"/>
    <property type="molecule type" value="Genomic_DNA"/>
</dbReference>